<comment type="caution">
    <text evidence="10">The sequence shown here is derived from an EMBL/GenBank/DDBJ whole genome shotgun (WGS) entry which is preliminary data.</text>
</comment>
<evidence type="ECO:0000313" key="11">
    <source>
        <dbReference type="Proteomes" id="UP001501138"/>
    </source>
</evidence>
<comment type="similarity">
    <text evidence="1 5 6">Belongs to the peptidase S8 family.</text>
</comment>
<sequence length="1451" mass="148296">MKPTYRRVPTTRSVHARRAAVVLMAASLAVTGLAQPAATAAGDEDVLVSPQEAAQDLLGSAPDDPYAAGEAEEGFAPVVEGDDAAALDAKLGDADQQLLSEAQATDDATVTVLLAVDPAGASAVEDAVDHAGGEVGRAEGDLGYVRATVPTDEVPALAARDDVLAVDLDRELSVPDPTPVETAEGAGTTSRATGADTPAAPSADTPADNPYLPVGETGAVDFTRAHPAWDGRGTVIGVLDTGVDLSHPALQTTTDGKPKVLDWFTATDPALDGDGTWKRITSSVTGPAFTFGGIKYTAPAGTYGIAAINETASAAADARGDLNRDGDTSDRFAMLYDAATHEVRVDSDADGDLVEETPMLPFGVDRQVGQLGTDDPSTDVVESMPFTVEYREDGAAGAAGDYVNLGVVTAQHGTHVAGIAAGNGLLGGKMRGAAPGAQIVSARACTWNGGCTSVALTEGMIDLVVEHDVDVVNVSIGGLVPLNDGSSAIARLYDELVDAYDVDIVASAGNDGPGLNTVAPPSTGEGVISVAASVSDDTWFADYGSRVPTDLGMFAFSARGPSEDGSLKPTVSAPGAAVSAIPTWLAGAAVPETGYDLPAGYGMLNGTSMASPQVAGDIALLRSAAEARGLDVSSAGLRSAVVDSADLIDGVQVAAQGAGVVDVPGAWRRILVDGVIKPQHADYAVAAPVCTALSAALATPGVGAGVHDRCLPDDGGVAPGERTTYDLEVTRSSGSSSARLHRLTLVGDDGTFDVPALVRLGRGETETIRVTARPRTAGLHSALLRVDDLLTPGVDHVVPLTVVATDVAAAPARAVTAKGSVPRGGAESVFVAVPEGVQNLQVSLAGADGKPASGVRVRAFDPVGMPVDAPTACYAATDTCDPANHSYERPRAGVWELVVEASRVASVAEPGYRVRAVLEGVTFEPETVTLDALDVQTPQQVQLTATNAWGTVEARPAAGALGRTVTLRGAVAGGGTAQNRVDVPRDATLLDFTVTPLADGADVDVLLGHIATGRVVARAQEIGPGTERITVRDPEPGSYAVVVVGTSVPSGQVEFDYVEKLFSPSLGSVTVADDDARELAPGDTLDLDVDVTAVAHPFGSRALVGTVPLVNAAGGFVGSAEVRVTSVRTPQAEVVATSQPFVGTDMNSAGVVSGDDQVQSLTTPGLWTAENGFEPLDVGPDGRMGSAYGVNEAGDAAGQVLLTSGGLMAALWRADGTLVDLGVPDARDYDQTYTYGLNDATDAHGVQVVGASMLRVVEDGAQRQFSDAWVWTDGEGFRMLPHLSDDVRATQALAINDAGYVIGGSLLDGVLHAVRWTPDGQIEDLGILPGMGDSVAQGINADGDVVGRSGHQAFVWTAEEGMRGLPHLGFAGTAQAITDEGLVLGTALTTAEDATPVVWDTDGRLFDVAQMMDRRRFAAVTPLAIHGSRVLVYGYTSPASGVALLDLPELP</sequence>
<dbReference type="SUPFAM" id="SSF52743">
    <property type="entry name" value="Subtilisin-like"/>
    <property type="match status" value="1"/>
</dbReference>
<keyword evidence="8" id="KW-0732">Signal</keyword>
<evidence type="ECO:0000256" key="6">
    <source>
        <dbReference type="RuleBase" id="RU003355"/>
    </source>
</evidence>
<dbReference type="InterPro" id="IPR022398">
    <property type="entry name" value="Peptidase_S8_His-AS"/>
</dbReference>
<dbReference type="RefSeq" id="WP_344248975.1">
    <property type="nucleotide sequence ID" value="NZ_BAAAPM010000005.1"/>
</dbReference>
<dbReference type="PROSITE" id="PS51892">
    <property type="entry name" value="SUBTILASE"/>
    <property type="match status" value="1"/>
</dbReference>
<accession>A0ABN2JKW1</accession>
<gene>
    <name evidence="10" type="ORF">GCM10009809_27020</name>
</gene>
<dbReference type="InterPro" id="IPR023827">
    <property type="entry name" value="Peptidase_S8_Asp-AS"/>
</dbReference>
<dbReference type="Gene3D" id="3.40.50.200">
    <property type="entry name" value="Peptidase S8/S53 domain"/>
    <property type="match status" value="2"/>
</dbReference>
<evidence type="ECO:0000256" key="7">
    <source>
        <dbReference type="SAM" id="MobiDB-lite"/>
    </source>
</evidence>
<evidence type="ECO:0000256" key="1">
    <source>
        <dbReference type="ARBA" id="ARBA00011073"/>
    </source>
</evidence>
<evidence type="ECO:0000256" key="8">
    <source>
        <dbReference type="SAM" id="SignalP"/>
    </source>
</evidence>
<dbReference type="InterPro" id="IPR036852">
    <property type="entry name" value="Peptidase_S8/S53_dom_sf"/>
</dbReference>
<evidence type="ECO:0000256" key="5">
    <source>
        <dbReference type="PROSITE-ProRule" id="PRU01240"/>
    </source>
</evidence>
<feature type="active site" description="Charge relay system" evidence="5">
    <location>
        <position position="608"/>
    </location>
</feature>
<keyword evidence="11" id="KW-1185">Reference proteome</keyword>
<dbReference type="EMBL" id="BAAAPM010000005">
    <property type="protein sequence ID" value="GAA1730082.1"/>
    <property type="molecule type" value="Genomic_DNA"/>
</dbReference>
<dbReference type="Proteomes" id="UP001501138">
    <property type="component" value="Unassembled WGS sequence"/>
</dbReference>
<dbReference type="InterPro" id="IPR000209">
    <property type="entry name" value="Peptidase_S8/S53_dom"/>
</dbReference>
<dbReference type="InterPro" id="IPR050131">
    <property type="entry name" value="Peptidase_S8_subtilisin-like"/>
</dbReference>
<dbReference type="PRINTS" id="PR00723">
    <property type="entry name" value="SUBTILISIN"/>
</dbReference>
<feature type="domain" description="Peptidase S8/S53" evidence="9">
    <location>
        <begin position="231"/>
        <end position="659"/>
    </location>
</feature>
<dbReference type="InterPro" id="IPR015500">
    <property type="entry name" value="Peptidase_S8_subtilisin-rel"/>
</dbReference>
<dbReference type="PROSITE" id="PS00136">
    <property type="entry name" value="SUBTILASE_ASP"/>
    <property type="match status" value="1"/>
</dbReference>
<keyword evidence="3 5" id="KW-0378">Hydrolase</keyword>
<evidence type="ECO:0000313" key="10">
    <source>
        <dbReference type="EMBL" id="GAA1730082.1"/>
    </source>
</evidence>
<organism evidence="10 11">
    <name type="scientific">Isoptericola hypogeus</name>
    <dbReference type="NCBI Taxonomy" id="300179"/>
    <lineage>
        <taxon>Bacteria</taxon>
        <taxon>Bacillati</taxon>
        <taxon>Actinomycetota</taxon>
        <taxon>Actinomycetes</taxon>
        <taxon>Micrococcales</taxon>
        <taxon>Promicromonosporaceae</taxon>
        <taxon>Isoptericola</taxon>
    </lineage>
</organism>
<dbReference type="PANTHER" id="PTHR43806">
    <property type="entry name" value="PEPTIDASE S8"/>
    <property type="match status" value="1"/>
</dbReference>
<feature type="region of interest" description="Disordered" evidence="7">
    <location>
        <begin position="170"/>
        <end position="211"/>
    </location>
</feature>
<keyword evidence="4 5" id="KW-0720">Serine protease</keyword>
<dbReference type="PANTHER" id="PTHR43806:SF11">
    <property type="entry name" value="CEREVISIN-RELATED"/>
    <property type="match status" value="1"/>
</dbReference>
<dbReference type="PROSITE" id="PS00138">
    <property type="entry name" value="SUBTILASE_SER"/>
    <property type="match status" value="1"/>
</dbReference>
<feature type="signal peptide" evidence="8">
    <location>
        <begin position="1"/>
        <end position="34"/>
    </location>
</feature>
<proteinExistence type="inferred from homology"/>
<evidence type="ECO:0000256" key="2">
    <source>
        <dbReference type="ARBA" id="ARBA00022670"/>
    </source>
</evidence>
<name>A0ABN2JKW1_9MICO</name>
<evidence type="ECO:0000259" key="9">
    <source>
        <dbReference type="Pfam" id="PF00082"/>
    </source>
</evidence>
<feature type="active site" description="Charge relay system" evidence="5">
    <location>
        <position position="240"/>
    </location>
</feature>
<dbReference type="Pfam" id="PF00082">
    <property type="entry name" value="Peptidase_S8"/>
    <property type="match status" value="1"/>
</dbReference>
<dbReference type="InterPro" id="IPR023828">
    <property type="entry name" value="Peptidase_S8_Ser-AS"/>
</dbReference>
<reference evidence="10 11" key="1">
    <citation type="journal article" date="2019" name="Int. J. Syst. Evol. Microbiol.">
        <title>The Global Catalogue of Microorganisms (GCM) 10K type strain sequencing project: providing services to taxonomists for standard genome sequencing and annotation.</title>
        <authorList>
            <consortium name="The Broad Institute Genomics Platform"/>
            <consortium name="The Broad Institute Genome Sequencing Center for Infectious Disease"/>
            <person name="Wu L."/>
            <person name="Ma J."/>
        </authorList>
    </citation>
    <scope>NUCLEOTIDE SEQUENCE [LARGE SCALE GENOMIC DNA]</scope>
    <source>
        <strain evidence="10 11">JCM 15589</strain>
    </source>
</reference>
<feature type="compositionally biased region" description="Low complexity" evidence="7">
    <location>
        <begin position="192"/>
        <end position="208"/>
    </location>
</feature>
<protein>
    <recommendedName>
        <fullName evidence="9">Peptidase S8/S53 domain-containing protein</fullName>
    </recommendedName>
</protein>
<evidence type="ECO:0000256" key="4">
    <source>
        <dbReference type="ARBA" id="ARBA00022825"/>
    </source>
</evidence>
<keyword evidence="2 5" id="KW-0645">Protease</keyword>
<feature type="chain" id="PRO_5046176094" description="Peptidase S8/S53 domain-containing protein" evidence="8">
    <location>
        <begin position="35"/>
        <end position="1451"/>
    </location>
</feature>
<dbReference type="PROSITE" id="PS00137">
    <property type="entry name" value="SUBTILASE_HIS"/>
    <property type="match status" value="1"/>
</dbReference>
<evidence type="ECO:0000256" key="3">
    <source>
        <dbReference type="ARBA" id="ARBA00022801"/>
    </source>
</evidence>
<feature type="active site" description="Charge relay system" evidence="5">
    <location>
        <position position="412"/>
    </location>
</feature>